<name>A0AA39URS7_9AGAR</name>
<dbReference type="EMBL" id="JAUEPU010000034">
    <property type="protein sequence ID" value="KAK0490065.1"/>
    <property type="molecule type" value="Genomic_DNA"/>
</dbReference>
<dbReference type="AlphaFoldDB" id="A0AA39URS7"/>
<feature type="transmembrane region" description="Helical" evidence="1">
    <location>
        <begin position="6"/>
        <end position="25"/>
    </location>
</feature>
<gene>
    <name evidence="2" type="ORF">EDD18DRAFT_1186676</name>
</gene>
<comment type="caution">
    <text evidence="2">The sequence shown here is derived from an EMBL/GenBank/DDBJ whole genome shotgun (WGS) entry which is preliminary data.</text>
</comment>
<keyword evidence="3" id="KW-1185">Reference proteome</keyword>
<protein>
    <submittedName>
        <fullName evidence="2">Uncharacterized protein</fullName>
    </submittedName>
</protein>
<reference evidence="2" key="1">
    <citation type="submission" date="2023-06" db="EMBL/GenBank/DDBJ databases">
        <authorList>
            <consortium name="Lawrence Berkeley National Laboratory"/>
            <person name="Ahrendt S."/>
            <person name="Sahu N."/>
            <person name="Indic B."/>
            <person name="Wong-Bajracharya J."/>
            <person name="Merenyi Z."/>
            <person name="Ke H.-M."/>
            <person name="Monk M."/>
            <person name="Kocsube S."/>
            <person name="Drula E."/>
            <person name="Lipzen A."/>
            <person name="Balint B."/>
            <person name="Henrissat B."/>
            <person name="Andreopoulos B."/>
            <person name="Martin F.M."/>
            <person name="Harder C.B."/>
            <person name="Rigling D."/>
            <person name="Ford K.L."/>
            <person name="Foster G.D."/>
            <person name="Pangilinan J."/>
            <person name="Papanicolaou A."/>
            <person name="Barry K."/>
            <person name="LaButti K."/>
            <person name="Viragh M."/>
            <person name="Koriabine M."/>
            <person name="Yan M."/>
            <person name="Riley R."/>
            <person name="Champramary S."/>
            <person name="Plett K.L."/>
            <person name="Tsai I.J."/>
            <person name="Slot J."/>
            <person name="Sipos G."/>
            <person name="Plett J."/>
            <person name="Nagy L.G."/>
            <person name="Grigoriev I.V."/>
        </authorList>
    </citation>
    <scope>NUCLEOTIDE SEQUENCE</scope>
    <source>
        <strain evidence="2">HWK02</strain>
    </source>
</reference>
<proteinExistence type="predicted"/>
<feature type="transmembrane region" description="Helical" evidence="1">
    <location>
        <begin position="37"/>
        <end position="59"/>
    </location>
</feature>
<keyword evidence="1" id="KW-1133">Transmembrane helix</keyword>
<organism evidence="2 3">
    <name type="scientific">Armillaria luteobubalina</name>
    <dbReference type="NCBI Taxonomy" id="153913"/>
    <lineage>
        <taxon>Eukaryota</taxon>
        <taxon>Fungi</taxon>
        <taxon>Dikarya</taxon>
        <taxon>Basidiomycota</taxon>
        <taxon>Agaricomycotina</taxon>
        <taxon>Agaricomycetes</taxon>
        <taxon>Agaricomycetidae</taxon>
        <taxon>Agaricales</taxon>
        <taxon>Marasmiineae</taxon>
        <taxon>Physalacriaceae</taxon>
        <taxon>Armillaria</taxon>
    </lineage>
</organism>
<evidence type="ECO:0000313" key="3">
    <source>
        <dbReference type="Proteomes" id="UP001175228"/>
    </source>
</evidence>
<keyword evidence="1" id="KW-0472">Membrane</keyword>
<evidence type="ECO:0000313" key="2">
    <source>
        <dbReference type="EMBL" id="KAK0490065.1"/>
    </source>
</evidence>
<evidence type="ECO:0000256" key="1">
    <source>
        <dbReference type="SAM" id="Phobius"/>
    </source>
</evidence>
<dbReference type="Proteomes" id="UP001175228">
    <property type="component" value="Unassembled WGS sequence"/>
</dbReference>
<keyword evidence="1" id="KW-0812">Transmembrane</keyword>
<sequence>MCYTASLPDIVPFSMGIHVAIHVLISRLSSLDKKQVNVILTALCVIHAELLSVSSRLTLFRFL</sequence>
<accession>A0AA39URS7</accession>